<dbReference type="EC" id="2.3.2.27" evidence="1"/>
<evidence type="ECO:0000313" key="2">
    <source>
        <dbReference type="EMBL" id="EPS70099.1"/>
    </source>
</evidence>
<dbReference type="GO" id="GO:1990116">
    <property type="term" value="P:ribosome-associated ubiquitin-dependent protein catabolic process"/>
    <property type="evidence" value="ECO:0007669"/>
    <property type="project" value="UniProtKB-UniRule"/>
</dbReference>
<dbReference type="GO" id="GO:0008270">
    <property type="term" value="F:zinc ion binding"/>
    <property type="evidence" value="ECO:0007669"/>
    <property type="project" value="UniProtKB-KW"/>
</dbReference>
<organism evidence="2 3">
    <name type="scientific">Genlisea aurea</name>
    <dbReference type="NCBI Taxonomy" id="192259"/>
    <lineage>
        <taxon>Eukaryota</taxon>
        <taxon>Viridiplantae</taxon>
        <taxon>Streptophyta</taxon>
        <taxon>Embryophyta</taxon>
        <taxon>Tracheophyta</taxon>
        <taxon>Spermatophyta</taxon>
        <taxon>Magnoliopsida</taxon>
        <taxon>eudicotyledons</taxon>
        <taxon>Gunneridae</taxon>
        <taxon>Pentapetalae</taxon>
        <taxon>asterids</taxon>
        <taxon>lamiids</taxon>
        <taxon>Lamiales</taxon>
        <taxon>Lentibulariaceae</taxon>
        <taxon>Genlisea</taxon>
    </lineage>
</organism>
<keyword evidence="1" id="KW-0479">Metal-binding</keyword>
<dbReference type="GO" id="GO:0072344">
    <property type="term" value="P:rescue of stalled ribosome"/>
    <property type="evidence" value="ECO:0007669"/>
    <property type="project" value="UniProtKB-UniRule"/>
</dbReference>
<evidence type="ECO:0000256" key="1">
    <source>
        <dbReference type="RuleBase" id="RU367090"/>
    </source>
</evidence>
<dbReference type="OrthoDB" id="897996at2759"/>
<keyword evidence="1" id="KW-0808">Transferase</keyword>
<evidence type="ECO:0000313" key="3">
    <source>
        <dbReference type="Proteomes" id="UP000015453"/>
    </source>
</evidence>
<dbReference type="GO" id="GO:1990112">
    <property type="term" value="C:RQC complex"/>
    <property type="evidence" value="ECO:0007669"/>
    <property type="project" value="UniProtKB-UniRule"/>
</dbReference>
<keyword evidence="3" id="KW-1185">Reference proteome</keyword>
<name>S8CS71_9LAMI</name>
<protein>
    <recommendedName>
        <fullName evidence="1">E3 ubiquitin-protein ligase listerin</fullName>
        <ecNumber evidence="1">2.3.2.27</ecNumber>
    </recommendedName>
    <alternativeName>
        <fullName evidence="1">RING-type E3 ubiquitin transferase listerin</fullName>
    </alternativeName>
</protein>
<comment type="function">
    <text evidence="1">E3 ubiquitin-protein ligase. Component of the ribosome quality control complex (RQC), a ribosome-associated complex that mediates ubiquitination and extraction of incompletely synthesized nascent chains for proteasomal degradation.</text>
</comment>
<dbReference type="Proteomes" id="UP000015453">
    <property type="component" value="Unassembled WGS sequence"/>
</dbReference>
<dbReference type="AlphaFoldDB" id="S8CS71"/>
<accession>S8CS71</accession>
<dbReference type="InterPro" id="IPR039795">
    <property type="entry name" value="LTN1/Rkr1"/>
</dbReference>
<keyword evidence="1" id="KW-0863">Zinc-finger</keyword>
<gene>
    <name evidence="2" type="ORF">M569_04663</name>
</gene>
<dbReference type="PANTHER" id="PTHR12389">
    <property type="entry name" value="ZINC FINGER PROTEIN 294"/>
    <property type="match status" value="1"/>
</dbReference>
<feature type="non-terminal residue" evidence="2">
    <location>
        <position position="339"/>
    </location>
</feature>
<dbReference type="GO" id="GO:0016567">
    <property type="term" value="P:protein ubiquitination"/>
    <property type="evidence" value="ECO:0007669"/>
    <property type="project" value="UniProtKB-UniPathway"/>
</dbReference>
<dbReference type="UniPathway" id="UPA00143"/>
<sequence length="339" mass="38867">RLDLLLGFLEDEYFDEEWDAIFSYLINSEEQVFLQHGTMGGYDTSVLSVLIEKVREKTSGSCVSFNVGTHNWHHEHLDLVAICIIRDFPKIGFSDSRFLCAVLGGSSEGNGVTFLSQSTLVCIIEKIRMLLFSFIEYSSTSWVRSVYSYLISGEDLHQNPESSSTVLEASNFFLDILSCSFSCLNTVETERQLVESVVAAIIVIDWEFRWINAFEKNPEAELLKESSPRLAFCAAVHDFRISETFGQFLKGLHFRSRDYLRTRLMECIRCISNHEYNFDLVELMSQCCHWAVDVLRHFCLDAVEEQQLLSHLLKRSELWPRDATSAVTDSISKSESFPH</sequence>
<comment type="similarity">
    <text evidence="1">Belongs to the LTN1 family.</text>
</comment>
<dbReference type="GO" id="GO:0043023">
    <property type="term" value="F:ribosomal large subunit binding"/>
    <property type="evidence" value="ECO:0007669"/>
    <property type="project" value="TreeGrafter"/>
</dbReference>
<dbReference type="PANTHER" id="PTHR12389:SF0">
    <property type="entry name" value="E3 UBIQUITIN-PROTEIN LIGASE LISTERIN"/>
    <property type="match status" value="1"/>
</dbReference>
<comment type="caution">
    <text evidence="2">The sequence shown here is derived from an EMBL/GenBank/DDBJ whole genome shotgun (WGS) entry which is preliminary data.</text>
</comment>
<dbReference type="GO" id="GO:0005829">
    <property type="term" value="C:cytosol"/>
    <property type="evidence" value="ECO:0007669"/>
    <property type="project" value="UniProtKB-UniRule"/>
</dbReference>
<proteinExistence type="inferred from homology"/>
<feature type="non-terminal residue" evidence="2">
    <location>
        <position position="1"/>
    </location>
</feature>
<dbReference type="GO" id="GO:0061630">
    <property type="term" value="F:ubiquitin protein ligase activity"/>
    <property type="evidence" value="ECO:0007669"/>
    <property type="project" value="UniProtKB-UniRule"/>
</dbReference>
<comment type="pathway">
    <text evidence="1">Protein modification; protein ubiquitination.</text>
</comment>
<comment type="catalytic activity">
    <reaction evidence="1">
        <text>S-ubiquitinyl-[E2 ubiquitin-conjugating enzyme]-L-cysteine + [acceptor protein]-L-lysine = [E2 ubiquitin-conjugating enzyme]-L-cysteine + N(6)-ubiquitinyl-[acceptor protein]-L-lysine.</text>
        <dbReference type="EC" id="2.3.2.27"/>
    </reaction>
</comment>
<comment type="subunit">
    <text evidence="1">Component of the ribosome quality control complex (RQC).</text>
</comment>
<keyword evidence="1" id="KW-0862">Zinc</keyword>
<keyword evidence="1" id="KW-0833">Ubl conjugation pathway</keyword>
<reference evidence="2 3" key="1">
    <citation type="journal article" date="2013" name="BMC Genomics">
        <title>The miniature genome of a carnivorous plant Genlisea aurea contains a low number of genes and short non-coding sequences.</title>
        <authorList>
            <person name="Leushkin E.V."/>
            <person name="Sutormin R.A."/>
            <person name="Nabieva E.R."/>
            <person name="Penin A.A."/>
            <person name="Kondrashov A.S."/>
            <person name="Logacheva M.D."/>
        </authorList>
    </citation>
    <scope>NUCLEOTIDE SEQUENCE [LARGE SCALE GENOMIC DNA]</scope>
</reference>
<dbReference type="EMBL" id="AUSU01001827">
    <property type="protein sequence ID" value="EPS70099.1"/>
    <property type="molecule type" value="Genomic_DNA"/>
</dbReference>